<dbReference type="PANTHER" id="PTHR22966:SF61">
    <property type="entry name" value="2-AMINOETHANETHIOL DIOXYGENASE"/>
    <property type="match status" value="1"/>
</dbReference>
<dbReference type="EMBL" id="GCKF01039692">
    <property type="protein sequence ID" value="JAG95726.1"/>
    <property type="molecule type" value="Transcribed_RNA"/>
</dbReference>
<evidence type="ECO:0000256" key="2">
    <source>
        <dbReference type="ARBA" id="ARBA00006622"/>
    </source>
</evidence>
<dbReference type="InterPro" id="IPR012864">
    <property type="entry name" value="PCO/ADO"/>
</dbReference>
<comment type="cofactor">
    <cofactor evidence="1">
        <name>Fe(2+)</name>
        <dbReference type="ChEBI" id="CHEBI:29033"/>
    </cofactor>
</comment>
<feature type="region of interest" description="Disordered" evidence="8">
    <location>
        <begin position="1"/>
        <end position="34"/>
    </location>
</feature>
<dbReference type="GO" id="GO:0046872">
    <property type="term" value="F:metal ion binding"/>
    <property type="evidence" value="ECO:0007669"/>
    <property type="project" value="UniProtKB-KW"/>
</dbReference>
<evidence type="ECO:0000256" key="7">
    <source>
        <dbReference type="ARBA" id="ARBA00024284"/>
    </source>
</evidence>
<dbReference type="GO" id="GO:0017172">
    <property type="term" value="F:cysteine dioxygenase activity"/>
    <property type="evidence" value="ECO:0007669"/>
    <property type="project" value="UniProtKB-EC"/>
</dbReference>
<dbReference type="EC" id="1.13.11.20" evidence="3"/>
<proteinExistence type="inferred from homology"/>
<dbReference type="InterPro" id="IPR014710">
    <property type="entry name" value="RmlC-like_jellyroll"/>
</dbReference>
<dbReference type="Gene3D" id="2.60.120.10">
    <property type="entry name" value="Jelly Rolls"/>
    <property type="match status" value="1"/>
</dbReference>
<name>A0A0D6QZ53_ARACU</name>
<comment type="catalytic activity">
    <reaction evidence="7">
        <text>L-cysteine + O2 = 3-sulfino-L-alanine + H(+)</text>
        <dbReference type="Rhea" id="RHEA:20441"/>
        <dbReference type="ChEBI" id="CHEBI:15378"/>
        <dbReference type="ChEBI" id="CHEBI:15379"/>
        <dbReference type="ChEBI" id="CHEBI:35235"/>
        <dbReference type="ChEBI" id="CHEBI:61085"/>
        <dbReference type="EC" id="1.13.11.20"/>
    </reaction>
    <physiologicalReaction direction="left-to-right" evidence="7">
        <dbReference type="Rhea" id="RHEA:20442"/>
    </physiologicalReaction>
</comment>
<dbReference type="SUPFAM" id="SSF51182">
    <property type="entry name" value="RmlC-like cupins"/>
    <property type="match status" value="1"/>
</dbReference>
<dbReference type="AlphaFoldDB" id="A0A0D6QZ53"/>
<dbReference type="CDD" id="cd20289">
    <property type="entry name" value="cupin_ADO"/>
    <property type="match status" value="1"/>
</dbReference>
<reference evidence="9" key="1">
    <citation type="submission" date="2015-03" db="EMBL/GenBank/DDBJ databases">
        <title>A transcriptome of Araucaria cunninghamii, an australian fine timber species.</title>
        <authorList>
            <person name="Jing Yi C.J.Y."/>
            <person name="Yin San L.Y.S."/>
            <person name="Abdul Karim S.S."/>
            <person name="Wan Azmi N.N."/>
            <person name="Hercus R.R."/>
            <person name="Croft L.L."/>
        </authorList>
    </citation>
    <scope>NUCLEOTIDE SEQUENCE</scope>
    <source>
        <strain evidence="9">MI0301</strain>
        <tissue evidence="9">Leaf</tissue>
    </source>
</reference>
<dbReference type="PANTHER" id="PTHR22966">
    <property type="entry name" value="2-AMINOETHANETHIOL DIOXYGENASE"/>
    <property type="match status" value="1"/>
</dbReference>
<evidence type="ECO:0000256" key="5">
    <source>
        <dbReference type="ARBA" id="ARBA00023002"/>
    </source>
</evidence>
<protein>
    <recommendedName>
        <fullName evidence="3">cysteine dioxygenase</fullName>
        <ecNumber evidence="3">1.13.11.20</ecNumber>
    </recommendedName>
</protein>
<evidence type="ECO:0000313" key="9">
    <source>
        <dbReference type="EMBL" id="JAG95726.1"/>
    </source>
</evidence>
<feature type="region of interest" description="Disordered" evidence="8">
    <location>
        <begin position="90"/>
        <end position="120"/>
    </location>
</feature>
<dbReference type="GO" id="GO:0070483">
    <property type="term" value="P:detection of hypoxia"/>
    <property type="evidence" value="ECO:0007669"/>
    <property type="project" value="UniProtKB-ARBA"/>
</dbReference>
<evidence type="ECO:0000256" key="1">
    <source>
        <dbReference type="ARBA" id="ARBA00001954"/>
    </source>
</evidence>
<evidence type="ECO:0000256" key="8">
    <source>
        <dbReference type="SAM" id="MobiDB-lite"/>
    </source>
</evidence>
<comment type="similarity">
    <text evidence="2">Belongs to the cysteine dioxygenase family.</text>
</comment>
<dbReference type="Pfam" id="PF07847">
    <property type="entry name" value="PCO_ADO"/>
    <property type="match status" value="1"/>
</dbReference>
<keyword evidence="6" id="KW-0408">Iron</keyword>
<evidence type="ECO:0000256" key="6">
    <source>
        <dbReference type="ARBA" id="ARBA00023004"/>
    </source>
</evidence>
<dbReference type="EMBL" id="GCKF01039694">
    <property type="protein sequence ID" value="JAG95725.1"/>
    <property type="molecule type" value="Transcribed_RNA"/>
</dbReference>
<evidence type="ECO:0000256" key="4">
    <source>
        <dbReference type="ARBA" id="ARBA00022723"/>
    </source>
</evidence>
<sequence>MPRRGNGVPVQGIERNRKPSVSKGLSSNNNGSNGVIKKTAVQRLYEMCVETFAPPGTVPSPDAIQKLRSFLDTIKPLDVGLKEIASVQDISTGPVGRPNMRKGKGKAKGQGQGRQTPNRGAGFAPPITYVHVYQCDSFSMGIFCLPPSAVLPLHNHPGMTVLSKLLYGSMHVRSYDCIDPTDSQQISAPPQSRLAKMKDDTVHTAPCEPSILCPRTGGNIHSFTAVTYCAVLDVLAPPYSDQDGRHCSYYRDYPYSRPSEDGSTSDEDQSYVWLEEIESPEDFLVRGGQYMGPVIEA</sequence>
<dbReference type="InterPro" id="IPR011051">
    <property type="entry name" value="RmlC_Cupin_sf"/>
</dbReference>
<organism evidence="9">
    <name type="scientific">Araucaria cunninghamii</name>
    <name type="common">Hoop pine</name>
    <name type="synonym">Moreton Bay pine</name>
    <dbReference type="NCBI Taxonomy" id="56994"/>
    <lineage>
        <taxon>Eukaryota</taxon>
        <taxon>Viridiplantae</taxon>
        <taxon>Streptophyta</taxon>
        <taxon>Embryophyta</taxon>
        <taxon>Tracheophyta</taxon>
        <taxon>Spermatophyta</taxon>
        <taxon>Pinopsida</taxon>
        <taxon>Pinidae</taxon>
        <taxon>Conifers II</taxon>
        <taxon>Araucariales</taxon>
        <taxon>Araucariaceae</taxon>
        <taxon>Araucaria</taxon>
    </lineage>
</organism>
<accession>A0A0D6QZ53</accession>
<feature type="compositionally biased region" description="Low complexity" evidence="8">
    <location>
        <begin position="22"/>
        <end position="34"/>
    </location>
</feature>
<keyword evidence="4" id="KW-0479">Metal-binding</keyword>
<keyword evidence="5" id="KW-0560">Oxidoreductase</keyword>
<evidence type="ECO:0000256" key="3">
    <source>
        <dbReference type="ARBA" id="ARBA00013133"/>
    </source>
</evidence>